<dbReference type="KEGG" id="caml:H6X83_02255"/>
<dbReference type="PROSITE" id="PS50928">
    <property type="entry name" value="ABC_TM1"/>
    <property type="match status" value="1"/>
</dbReference>
<keyword evidence="2 7" id="KW-0813">Transport</keyword>
<evidence type="ECO:0000259" key="8">
    <source>
        <dbReference type="PROSITE" id="PS50928"/>
    </source>
</evidence>
<evidence type="ECO:0000256" key="4">
    <source>
        <dbReference type="ARBA" id="ARBA00022692"/>
    </source>
</evidence>
<comment type="similarity">
    <text evidence="7">Belongs to the binding-protein-dependent transport system permease family.</text>
</comment>
<keyword evidence="5 7" id="KW-1133">Transmembrane helix</keyword>
<dbReference type="GO" id="GO:0005886">
    <property type="term" value="C:plasma membrane"/>
    <property type="evidence" value="ECO:0007669"/>
    <property type="project" value="UniProtKB-SubCell"/>
</dbReference>
<dbReference type="SUPFAM" id="SSF161098">
    <property type="entry name" value="MetI-like"/>
    <property type="match status" value="1"/>
</dbReference>
<feature type="transmembrane region" description="Helical" evidence="7">
    <location>
        <begin position="212"/>
        <end position="229"/>
    </location>
</feature>
<dbReference type="InterPro" id="IPR000515">
    <property type="entry name" value="MetI-like"/>
</dbReference>
<feature type="transmembrane region" description="Helical" evidence="7">
    <location>
        <begin position="12"/>
        <end position="31"/>
    </location>
</feature>
<protein>
    <submittedName>
        <fullName evidence="9">Sugar ABC transporter permease</fullName>
    </submittedName>
</protein>
<keyword evidence="3" id="KW-1003">Cell membrane</keyword>
<dbReference type="InterPro" id="IPR035906">
    <property type="entry name" value="MetI-like_sf"/>
</dbReference>
<dbReference type="CDD" id="cd06261">
    <property type="entry name" value="TM_PBP2"/>
    <property type="match status" value="1"/>
</dbReference>
<dbReference type="PANTHER" id="PTHR30193:SF41">
    <property type="entry name" value="DIACETYLCHITOBIOSE UPTAKE SYSTEM PERMEASE PROTEIN NGCF"/>
    <property type="match status" value="1"/>
</dbReference>
<comment type="subcellular location">
    <subcellularLocation>
        <location evidence="1 7">Cell membrane</location>
        <topology evidence="1 7">Multi-pass membrane protein</topology>
    </subcellularLocation>
</comment>
<feature type="domain" description="ABC transmembrane type-1" evidence="8">
    <location>
        <begin position="71"/>
        <end position="288"/>
    </location>
</feature>
<dbReference type="Proteomes" id="UP000516046">
    <property type="component" value="Chromosome"/>
</dbReference>
<evidence type="ECO:0000313" key="9">
    <source>
        <dbReference type="EMBL" id="QNO18496.1"/>
    </source>
</evidence>
<evidence type="ECO:0000256" key="5">
    <source>
        <dbReference type="ARBA" id="ARBA00022989"/>
    </source>
</evidence>
<feature type="transmembrane region" description="Helical" evidence="7">
    <location>
        <begin position="157"/>
        <end position="179"/>
    </location>
</feature>
<feature type="transmembrane region" description="Helical" evidence="7">
    <location>
        <begin position="70"/>
        <end position="97"/>
    </location>
</feature>
<evidence type="ECO:0000256" key="7">
    <source>
        <dbReference type="RuleBase" id="RU363032"/>
    </source>
</evidence>
<dbReference type="GO" id="GO:0055085">
    <property type="term" value="P:transmembrane transport"/>
    <property type="evidence" value="ECO:0007669"/>
    <property type="project" value="InterPro"/>
</dbReference>
<reference evidence="9 10" key="1">
    <citation type="submission" date="2020-08" db="EMBL/GenBank/DDBJ databases">
        <authorList>
            <person name="Ren C."/>
            <person name="Gu Y."/>
            <person name="Xu Y."/>
        </authorList>
    </citation>
    <scope>NUCLEOTIDE SEQUENCE [LARGE SCALE GENOMIC DNA]</scope>
    <source>
        <strain evidence="9 10">LBM18003</strain>
    </source>
</reference>
<sequence>MYCVKKKIRPWAYSLPALVIIGFVILFPILYTGYISLTNMNVYHWFNFQLVGLKNYGKALFSFDSGFVPALLLTLLWTALNMVIQVVVAFLLAVLLNSEGLKLKNLYKTLLMFPWAMPAYVSILLWRMGIYNTEFGLLNHILRLLGMQPMNWLNDSTSAFICCMVVNLWMAFPFMILTMDGAIQSIDKSYYESATLDGAGTFVKMTKITAPFLRPIVTPAIIMTAFTTFKQFDIIYLMTQQQGAKTGANIHTVITYAYDKAFITNNYGFSAAVSILIFVIIIALSVFTRGYIKKEGAR</sequence>
<dbReference type="EMBL" id="CP060696">
    <property type="protein sequence ID" value="QNO18496.1"/>
    <property type="molecule type" value="Genomic_DNA"/>
</dbReference>
<feature type="transmembrane region" description="Helical" evidence="7">
    <location>
        <begin position="109"/>
        <end position="128"/>
    </location>
</feature>
<evidence type="ECO:0000256" key="2">
    <source>
        <dbReference type="ARBA" id="ARBA00022448"/>
    </source>
</evidence>
<evidence type="ECO:0000256" key="1">
    <source>
        <dbReference type="ARBA" id="ARBA00004651"/>
    </source>
</evidence>
<proteinExistence type="inferred from homology"/>
<dbReference type="InterPro" id="IPR051393">
    <property type="entry name" value="ABC_transporter_permease"/>
</dbReference>
<keyword evidence="6 7" id="KW-0472">Membrane</keyword>
<dbReference type="AlphaFoldDB" id="A0A7G9WII4"/>
<evidence type="ECO:0000313" key="10">
    <source>
        <dbReference type="Proteomes" id="UP000516046"/>
    </source>
</evidence>
<keyword evidence="4 7" id="KW-0812">Transmembrane</keyword>
<accession>A0A7G9WII4</accession>
<evidence type="ECO:0000256" key="6">
    <source>
        <dbReference type="ARBA" id="ARBA00023136"/>
    </source>
</evidence>
<feature type="transmembrane region" description="Helical" evidence="7">
    <location>
        <begin position="267"/>
        <end position="292"/>
    </location>
</feature>
<dbReference type="InterPro" id="IPR035277">
    <property type="entry name" value="MalF_N"/>
</dbReference>
<dbReference type="SUPFAM" id="SSF160964">
    <property type="entry name" value="MalF N-terminal region-like"/>
    <property type="match status" value="1"/>
</dbReference>
<dbReference type="Gene3D" id="1.20.58.370">
    <property type="entry name" value="MalF N-terminal region-like"/>
    <property type="match status" value="1"/>
</dbReference>
<dbReference type="PANTHER" id="PTHR30193">
    <property type="entry name" value="ABC TRANSPORTER PERMEASE PROTEIN"/>
    <property type="match status" value="1"/>
</dbReference>
<dbReference type="Gene3D" id="1.10.3720.10">
    <property type="entry name" value="MetI-like"/>
    <property type="match status" value="1"/>
</dbReference>
<keyword evidence="10" id="KW-1185">Reference proteome</keyword>
<organism evidence="9 10">
    <name type="scientific">Caproicibacterium amylolyticum</name>
    <dbReference type="NCBI Taxonomy" id="2766537"/>
    <lineage>
        <taxon>Bacteria</taxon>
        <taxon>Bacillati</taxon>
        <taxon>Bacillota</taxon>
        <taxon>Clostridia</taxon>
        <taxon>Eubacteriales</taxon>
        <taxon>Oscillospiraceae</taxon>
        <taxon>Caproicibacterium</taxon>
    </lineage>
</organism>
<gene>
    <name evidence="9" type="ORF">H6X83_02255</name>
</gene>
<evidence type="ECO:0000256" key="3">
    <source>
        <dbReference type="ARBA" id="ARBA00022475"/>
    </source>
</evidence>
<dbReference type="Pfam" id="PF00528">
    <property type="entry name" value="BPD_transp_1"/>
    <property type="match status" value="1"/>
</dbReference>
<name>A0A7G9WII4_9FIRM</name>